<dbReference type="EMBL" id="MFIY01000031">
    <property type="protein sequence ID" value="OGF99984.1"/>
    <property type="molecule type" value="Genomic_DNA"/>
</dbReference>
<feature type="transmembrane region" description="Helical" evidence="1">
    <location>
        <begin position="85"/>
        <end position="104"/>
    </location>
</feature>
<reference evidence="2 3" key="1">
    <citation type="journal article" date="2016" name="Nat. Commun.">
        <title>Thousands of microbial genomes shed light on interconnected biogeochemical processes in an aquifer system.</title>
        <authorList>
            <person name="Anantharaman K."/>
            <person name="Brown C.T."/>
            <person name="Hug L.A."/>
            <person name="Sharon I."/>
            <person name="Castelle C.J."/>
            <person name="Probst A.J."/>
            <person name="Thomas B.C."/>
            <person name="Singh A."/>
            <person name="Wilkins M.J."/>
            <person name="Karaoz U."/>
            <person name="Brodie E.L."/>
            <person name="Williams K.H."/>
            <person name="Hubbard S.S."/>
            <person name="Banfield J.F."/>
        </authorList>
    </citation>
    <scope>NUCLEOTIDE SEQUENCE [LARGE SCALE GENOMIC DNA]</scope>
</reference>
<feature type="transmembrane region" description="Helical" evidence="1">
    <location>
        <begin position="20"/>
        <end position="49"/>
    </location>
</feature>
<proteinExistence type="predicted"/>
<evidence type="ECO:0000313" key="3">
    <source>
        <dbReference type="Proteomes" id="UP000178230"/>
    </source>
</evidence>
<feature type="transmembrane region" description="Helical" evidence="1">
    <location>
        <begin position="111"/>
        <end position="132"/>
    </location>
</feature>
<dbReference type="Proteomes" id="UP000178230">
    <property type="component" value="Unassembled WGS sequence"/>
</dbReference>
<organism evidence="2 3">
    <name type="scientific">Candidatus Gottesmanbacteria bacterium RBG_13_37_7</name>
    <dbReference type="NCBI Taxonomy" id="1798369"/>
    <lineage>
        <taxon>Bacteria</taxon>
        <taxon>Candidatus Gottesmaniibacteriota</taxon>
    </lineage>
</organism>
<dbReference type="AlphaFoldDB" id="A0A1F5YIK5"/>
<gene>
    <name evidence="2" type="ORF">A2Y99_01520</name>
</gene>
<keyword evidence="1" id="KW-0812">Transmembrane</keyword>
<name>A0A1F5YIK5_9BACT</name>
<comment type="caution">
    <text evidence="2">The sequence shown here is derived from an EMBL/GenBank/DDBJ whole genome shotgun (WGS) entry which is preliminary data.</text>
</comment>
<evidence type="ECO:0000256" key="1">
    <source>
        <dbReference type="SAM" id="Phobius"/>
    </source>
</evidence>
<protein>
    <submittedName>
        <fullName evidence="2">Uncharacterized protein</fullName>
    </submittedName>
</protein>
<evidence type="ECO:0000313" key="2">
    <source>
        <dbReference type="EMBL" id="OGF99984.1"/>
    </source>
</evidence>
<accession>A0A1F5YIK5</accession>
<keyword evidence="1" id="KW-0472">Membrane</keyword>
<keyword evidence="1" id="KW-1133">Transmembrane helix</keyword>
<sequence>MEKKAVSISVQNIWELGLNILLPVFAFSIPFLLSGPQLLTGTVVNTLLYVASAKQISRKNLYLISLFPSLGAVSNGIIFGRFTPYLLFFTPSIWLGNMVLILSFQKFKSSLTYPFSIIFPSILKTSVLYLSALIFTKIHLVPPIFISSMGAVQLITSLMGGTFAFMLFKTAKRKI</sequence>
<feature type="transmembrane region" description="Helical" evidence="1">
    <location>
        <begin position="144"/>
        <end position="168"/>
    </location>
</feature>